<dbReference type="EMBL" id="FWFV01000001">
    <property type="protein sequence ID" value="SLN17374.1"/>
    <property type="molecule type" value="Genomic_DNA"/>
</dbReference>
<dbReference type="Pfam" id="PF13116">
    <property type="entry name" value="YhdP"/>
    <property type="match status" value="1"/>
</dbReference>
<protein>
    <recommendedName>
        <fullName evidence="3">YhdP central domain-containing protein</fullName>
    </recommendedName>
</protein>
<organism evidence="4 5">
    <name type="scientific">Palleronia marisminoris</name>
    <dbReference type="NCBI Taxonomy" id="315423"/>
    <lineage>
        <taxon>Bacteria</taxon>
        <taxon>Pseudomonadati</taxon>
        <taxon>Pseudomonadota</taxon>
        <taxon>Alphaproteobacteria</taxon>
        <taxon>Rhodobacterales</taxon>
        <taxon>Roseobacteraceae</taxon>
        <taxon>Palleronia</taxon>
    </lineage>
</organism>
<accession>A0A1Y5RHC4</accession>
<dbReference type="RefSeq" id="WP_085852536.1">
    <property type="nucleotide sequence ID" value="NZ_FOPF01000001.1"/>
</dbReference>
<dbReference type="OrthoDB" id="7161641at2"/>
<evidence type="ECO:0000313" key="4">
    <source>
        <dbReference type="EMBL" id="SLN17374.1"/>
    </source>
</evidence>
<feature type="region of interest" description="Disordered" evidence="1">
    <location>
        <begin position="836"/>
        <end position="860"/>
    </location>
</feature>
<dbReference type="STRING" id="315423.SAMN04488020_101518"/>
<reference evidence="4 5" key="1">
    <citation type="submission" date="2017-03" db="EMBL/GenBank/DDBJ databases">
        <authorList>
            <person name="Afonso C.L."/>
            <person name="Miller P.J."/>
            <person name="Scott M.A."/>
            <person name="Spackman E."/>
            <person name="Goraichik I."/>
            <person name="Dimitrov K.M."/>
            <person name="Suarez D.L."/>
            <person name="Swayne D.E."/>
        </authorList>
    </citation>
    <scope>NUCLEOTIDE SEQUENCE [LARGE SCALE GENOMIC DNA]</scope>
    <source>
        <strain evidence="4 5">CECT 7066</strain>
    </source>
</reference>
<sequence>MIKRIHTAGRAGAHVIRTGVLLAVGFAVAIVAVAAMLVASGERIALPAVVVAAIESRIDARAAGVDVDLGTVSVGLDRPLVPRLRLEDVRVSAPDGGEIARVSEVGLAFDTAAALSGRVAPSILRVNGARLVLRRDAEGRFALSFGSGGEFIADSPGALLDLVEGALDRPPLDRVERVELTGAEITLEDARANRVWQVTDGSAALTRGAEGLTFDLDAEIFNGTEDLARARIALSTRSGDSGARLEAEFDRVAAADIAAQSPALAVLSVLDAPISGQLATTLGAEGALQELSATLEIGAGSLDPRRGTPPLDFQHARAALTFDPATRRIALREVSIDAADGSGRLSGQAYLDEIGPDGFPNALIAQLNVEELRLDTPALFPEPVSALGGTLDMRIRLDPFTVDVGAYSLSLDTEGTRDALTGDARAWAGEDGWSVDLSLTAERMTAERLRRYWPKPVARKARQFFLDRVGAGTAVDPVVVLRQRPEAEKPEANVSFAFEDATTLAVPFLPPVTDASGFATLDDFRFALRVASGRMTPEDRAPVDLTGTTFVIPDIRERPSQGQIEIVSDGPLPSVLALIDSEPLSFLSKAGRTPDLAQGHLSATTTITLPLKKGVKPEEISFTSDGTLTDLQSDTLVAGRTITADRMEVSVDRDRIRVEGRAQFDGVPFDGAWQQALSGEDRGRGTVSGRATVSAESLATLGVALPDGLLSGSGTAEIEIALAPDTAPRLTARSDLSGLALAVSAVNWSKPPDRTGTFELQATLGATPVVDRLQLEAPGLSARGRVDLQDGTRFRALTLDRVVLGDWFEGAVTIAAQGNGRPVAITVPSGSVDLRRAQLGGGSGSGSGSGGGGSGTARGPVSLRLDEVTLTDTIALRDAAIDLAPGVALSGEFRGRVNGGTEVTGALVGEARGTAIRVQTQDAGALLRDAGLVDRVQGGQLDLILRPTGDAGTYEGQARVTNPLLRDAPAIAELLSAISVVGLLEQLETRGIPFEDVSAEFRVSPQQITLYRSSATGASLGLSMDGVYDTVNKRLDMQGVVSPIYLLNRIGSIFTRQGEGLFGVNFTLQGPVSQPQVGVNPLSILTPGMFREIFRRPPPARPAE</sequence>
<feature type="transmembrane region" description="Helical" evidence="2">
    <location>
        <begin position="20"/>
        <end position="39"/>
    </location>
</feature>
<gene>
    <name evidence="4" type="ORF">PAM7066_00518</name>
</gene>
<evidence type="ECO:0000256" key="2">
    <source>
        <dbReference type="SAM" id="Phobius"/>
    </source>
</evidence>
<dbReference type="InterPro" id="IPR025263">
    <property type="entry name" value="YhdP_central"/>
</dbReference>
<keyword evidence="5" id="KW-1185">Reference proteome</keyword>
<evidence type="ECO:0000259" key="3">
    <source>
        <dbReference type="Pfam" id="PF13116"/>
    </source>
</evidence>
<feature type="compositionally biased region" description="Gly residues" evidence="1">
    <location>
        <begin position="839"/>
        <end position="856"/>
    </location>
</feature>
<feature type="domain" description="YhdP central" evidence="3">
    <location>
        <begin position="365"/>
        <end position="791"/>
    </location>
</feature>
<name>A0A1Y5RHC4_9RHOB</name>
<keyword evidence="2" id="KW-0812">Transmembrane</keyword>
<evidence type="ECO:0000313" key="5">
    <source>
        <dbReference type="Proteomes" id="UP000193870"/>
    </source>
</evidence>
<keyword evidence="2" id="KW-1133">Transmembrane helix</keyword>
<dbReference type="Proteomes" id="UP000193870">
    <property type="component" value="Unassembled WGS sequence"/>
</dbReference>
<dbReference type="AlphaFoldDB" id="A0A1Y5RHC4"/>
<proteinExistence type="predicted"/>
<evidence type="ECO:0000256" key="1">
    <source>
        <dbReference type="SAM" id="MobiDB-lite"/>
    </source>
</evidence>
<keyword evidence="2" id="KW-0472">Membrane</keyword>